<comment type="caution">
    <text evidence="2">The sequence shown here is derived from an EMBL/GenBank/DDBJ whole genome shotgun (WGS) entry which is preliminary data.</text>
</comment>
<sequence length="256" mass="28477">MTKTVHGKGMPGWVEIAADDTAAAIKFYTELFGWTEQSIGDENFEYHILMNGDKTIGGLSGKMNPGQPSAWLTYLETDNIDATIKDINDNGGTTYMPPTAMPGGRFTIISDPAGSPLGIVESDGVFDSNGEKNGLVWFELDIKDKFLETVEFYKNVFGWDPETGYDTAEMTYLTVAPWIGVYTGPDFPEYFKNHSQWSVTFNVSNIDLFAEKAETLGARIEHVMKDTPYGDFVMLRDLEGAFFVGMTPNQSDKKFN</sequence>
<dbReference type="PROSITE" id="PS51819">
    <property type="entry name" value="VOC"/>
    <property type="match status" value="1"/>
</dbReference>
<dbReference type="EMBL" id="JACHHV010000041">
    <property type="protein sequence ID" value="MBB5888701.1"/>
    <property type="molecule type" value="Genomic_DNA"/>
</dbReference>
<organism evidence="2 3">
    <name type="scientific">Lactovum miscens</name>
    <dbReference type="NCBI Taxonomy" id="190387"/>
    <lineage>
        <taxon>Bacteria</taxon>
        <taxon>Bacillati</taxon>
        <taxon>Bacillota</taxon>
        <taxon>Bacilli</taxon>
        <taxon>Lactobacillales</taxon>
        <taxon>Streptococcaceae</taxon>
        <taxon>Lactovum</taxon>
    </lineage>
</organism>
<protein>
    <recommendedName>
        <fullName evidence="1">VOC domain-containing protein</fullName>
    </recommendedName>
</protein>
<dbReference type="InterPro" id="IPR029068">
    <property type="entry name" value="Glyas_Bleomycin-R_OHBP_Dase"/>
</dbReference>
<dbReference type="InterPro" id="IPR037523">
    <property type="entry name" value="VOC_core"/>
</dbReference>
<dbReference type="CDD" id="cd07247">
    <property type="entry name" value="SgaA_N_like"/>
    <property type="match status" value="1"/>
</dbReference>
<dbReference type="SUPFAM" id="SSF54593">
    <property type="entry name" value="Glyoxalase/Bleomycin resistance protein/Dihydroxybiphenyl dioxygenase"/>
    <property type="match status" value="1"/>
</dbReference>
<keyword evidence="3" id="KW-1185">Reference proteome</keyword>
<name>A0A841CAW8_9LACT</name>
<proteinExistence type="predicted"/>
<dbReference type="AlphaFoldDB" id="A0A841CAW8"/>
<evidence type="ECO:0000259" key="1">
    <source>
        <dbReference type="PROSITE" id="PS51819"/>
    </source>
</evidence>
<dbReference type="Gene3D" id="3.10.180.10">
    <property type="entry name" value="2,3-Dihydroxybiphenyl 1,2-Dioxygenase, domain 1"/>
    <property type="match status" value="2"/>
</dbReference>
<dbReference type="Proteomes" id="UP000562464">
    <property type="component" value="Unassembled WGS sequence"/>
</dbReference>
<evidence type="ECO:0000313" key="3">
    <source>
        <dbReference type="Proteomes" id="UP000562464"/>
    </source>
</evidence>
<feature type="domain" description="VOC" evidence="1">
    <location>
        <begin position="10"/>
        <end position="122"/>
    </location>
</feature>
<dbReference type="PANTHER" id="PTHR33993:SF14">
    <property type="entry name" value="GB|AAF24581.1"/>
    <property type="match status" value="1"/>
</dbReference>
<evidence type="ECO:0000313" key="2">
    <source>
        <dbReference type="EMBL" id="MBB5888701.1"/>
    </source>
</evidence>
<accession>A0A841CAW8</accession>
<gene>
    <name evidence="2" type="ORF">HNQ37_001614</name>
</gene>
<reference evidence="2 3" key="1">
    <citation type="submission" date="2020-08" db="EMBL/GenBank/DDBJ databases">
        <title>Genomic Encyclopedia of Type Strains, Phase IV (KMG-IV): sequencing the most valuable type-strain genomes for metagenomic binning, comparative biology and taxonomic classification.</title>
        <authorList>
            <person name="Goeker M."/>
        </authorList>
    </citation>
    <scope>NUCLEOTIDE SEQUENCE [LARGE SCALE GENOMIC DNA]</scope>
    <source>
        <strain evidence="2 3">DSM 14925</strain>
    </source>
</reference>
<dbReference type="InterPro" id="IPR052164">
    <property type="entry name" value="Anthracycline_SecMetBiosynth"/>
</dbReference>
<dbReference type="RefSeq" id="WP_183541023.1">
    <property type="nucleotide sequence ID" value="NZ_JACHHV010000041.1"/>
</dbReference>
<dbReference type="Pfam" id="PF00903">
    <property type="entry name" value="Glyoxalase"/>
    <property type="match status" value="2"/>
</dbReference>
<dbReference type="InterPro" id="IPR004360">
    <property type="entry name" value="Glyas_Fos-R_dOase_dom"/>
</dbReference>
<dbReference type="PANTHER" id="PTHR33993">
    <property type="entry name" value="GLYOXALASE-RELATED"/>
    <property type="match status" value="1"/>
</dbReference>